<keyword evidence="1" id="KW-0732">Signal</keyword>
<sequence>MKFKYAYLLLFCGVFIVSAQEKINQFDANGKRTGVWKKYYANKRLRYQGQFEGGKEVGEFKFYSAQNSEHPISIKIFQENSAISIVKFFTIKGVLESEGQLNQKNRIGKWVFYHKDGKTMLSEEFYVDGLLEGVSKTYFENGKIAEILNYKQGKLQGNVKRYSDTGVLLDDLNYEDGKRQGIAKFYNIKGKLIYTGSYKNDEKVGKWKYFEDVKKLKQ</sequence>
<dbReference type="PANTHER" id="PTHR33706">
    <property type="entry name" value="MORN VARIANT REPEAT PROTEIN"/>
    <property type="match status" value="1"/>
</dbReference>
<feature type="chain" id="PRO_5045772034" evidence="1">
    <location>
        <begin position="20"/>
        <end position="218"/>
    </location>
</feature>
<feature type="signal peptide" evidence="1">
    <location>
        <begin position="1"/>
        <end position="19"/>
    </location>
</feature>
<keyword evidence="3" id="KW-1185">Reference proteome</keyword>
<dbReference type="Proteomes" id="UP001597032">
    <property type="component" value="Unassembled WGS sequence"/>
</dbReference>
<accession>A0ABW2Z716</accession>
<gene>
    <name evidence="2" type="ORF">ACFQZW_11020</name>
</gene>
<dbReference type="Gene3D" id="2.20.110.10">
    <property type="entry name" value="Histone H3 K4-specific methyltransferase SET7/9 N-terminal domain"/>
    <property type="match status" value="3"/>
</dbReference>
<dbReference type="RefSeq" id="WP_298263303.1">
    <property type="nucleotide sequence ID" value="NZ_JBHTIC010000008.1"/>
</dbReference>
<reference evidence="3" key="1">
    <citation type="journal article" date="2019" name="Int. J. Syst. Evol. Microbiol.">
        <title>The Global Catalogue of Microorganisms (GCM) 10K type strain sequencing project: providing services to taxonomists for standard genome sequencing and annotation.</title>
        <authorList>
            <consortium name="The Broad Institute Genomics Platform"/>
            <consortium name="The Broad Institute Genome Sequencing Center for Infectious Disease"/>
            <person name="Wu L."/>
            <person name="Ma J."/>
        </authorList>
    </citation>
    <scope>NUCLEOTIDE SEQUENCE [LARGE SCALE GENOMIC DNA]</scope>
    <source>
        <strain evidence="3">CCUG 60022</strain>
    </source>
</reference>
<dbReference type="Pfam" id="PF07661">
    <property type="entry name" value="MORN_2"/>
    <property type="match status" value="3"/>
</dbReference>
<comment type="caution">
    <text evidence="2">The sequence shown here is derived from an EMBL/GenBank/DDBJ whole genome shotgun (WGS) entry which is preliminary data.</text>
</comment>
<proteinExistence type="predicted"/>
<protein>
    <submittedName>
        <fullName evidence="2">Toxin-antitoxin system YwqK family antitoxin</fullName>
    </submittedName>
</protein>
<evidence type="ECO:0000256" key="1">
    <source>
        <dbReference type="SAM" id="SignalP"/>
    </source>
</evidence>
<evidence type="ECO:0000313" key="2">
    <source>
        <dbReference type="EMBL" id="MFD0762616.1"/>
    </source>
</evidence>
<dbReference type="InterPro" id="IPR011652">
    <property type="entry name" value="MORN_2"/>
</dbReference>
<dbReference type="EMBL" id="JBHTIC010000008">
    <property type="protein sequence ID" value="MFD0762616.1"/>
    <property type="molecule type" value="Genomic_DNA"/>
</dbReference>
<organism evidence="2 3">
    <name type="scientific">Lutibacter aestuarii</name>
    <dbReference type="NCBI Taxonomy" id="861111"/>
    <lineage>
        <taxon>Bacteria</taxon>
        <taxon>Pseudomonadati</taxon>
        <taxon>Bacteroidota</taxon>
        <taxon>Flavobacteriia</taxon>
        <taxon>Flavobacteriales</taxon>
        <taxon>Flavobacteriaceae</taxon>
        <taxon>Lutibacter</taxon>
    </lineage>
</organism>
<dbReference type="PANTHER" id="PTHR33706:SF1">
    <property type="entry name" value="TPR REPEAT PROTEIN"/>
    <property type="match status" value="1"/>
</dbReference>
<dbReference type="SUPFAM" id="SSF82185">
    <property type="entry name" value="Histone H3 K4-specific methyltransferase SET7/9 N-terminal domain"/>
    <property type="match status" value="2"/>
</dbReference>
<name>A0ABW2Z716_9FLAO</name>
<evidence type="ECO:0000313" key="3">
    <source>
        <dbReference type="Proteomes" id="UP001597032"/>
    </source>
</evidence>